<protein>
    <submittedName>
        <fullName evidence="1">Uncharacterized protein</fullName>
    </submittedName>
</protein>
<evidence type="ECO:0000313" key="2">
    <source>
        <dbReference type="Proteomes" id="UP000754883"/>
    </source>
</evidence>
<dbReference type="EMBL" id="CABFNO020001536">
    <property type="protein sequence ID" value="CAG9995886.1"/>
    <property type="molecule type" value="Genomic_DNA"/>
</dbReference>
<dbReference type="AlphaFoldDB" id="A0A9N9Y5Y2"/>
<evidence type="ECO:0000313" key="1">
    <source>
        <dbReference type="EMBL" id="CAG9995886.1"/>
    </source>
</evidence>
<gene>
    <name evidence="1" type="ORF">CBYS24578_00003960</name>
</gene>
<name>A0A9N9Y5Y2_9HYPO</name>
<proteinExistence type="predicted"/>
<sequence length="126" mass="14273">MPCHPNIGKSGPFVQAYQCTNRISNHAVGHVLGAQQTCQRLTFRGGHELHRHWLGFSTCSRPRMQPPMAHQTPGGLAREEYKLGPCLVTEDCPLLLMFDRRRRAAAIDWQPPNKKHIWCYGTAKAE</sequence>
<reference evidence="1" key="1">
    <citation type="submission" date="2021-10" db="EMBL/GenBank/DDBJ databases">
        <authorList>
            <person name="Piombo E."/>
        </authorList>
    </citation>
    <scope>NUCLEOTIDE SEQUENCE</scope>
</reference>
<organism evidence="1 2">
    <name type="scientific">Clonostachys byssicola</name>
    <dbReference type="NCBI Taxonomy" id="160290"/>
    <lineage>
        <taxon>Eukaryota</taxon>
        <taxon>Fungi</taxon>
        <taxon>Dikarya</taxon>
        <taxon>Ascomycota</taxon>
        <taxon>Pezizomycotina</taxon>
        <taxon>Sordariomycetes</taxon>
        <taxon>Hypocreomycetidae</taxon>
        <taxon>Hypocreales</taxon>
        <taxon>Bionectriaceae</taxon>
        <taxon>Clonostachys</taxon>
    </lineage>
</organism>
<keyword evidence="2" id="KW-1185">Reference proteome</keyword>
<accession>A0A9N9Y5Y2</accession>
<dbReference type="Proteomes" id="UP000754883">
    <property type="component" value="Unassembled WGS sequence"/>
</dbReference>
<comment type="caution">
    <text evidence="1">The sequence shown here is derived from an EMBL/GenBank/DDBJ whole genome shotgun (WGS) entry which is preliminary data.</text>
</comment>